<comment type="caution">
    <text evidence="12">Lacks conserved residue(s) required for the propagation of feature annotation.</text>
</comment>
<dbReference type="PANTHER" id="PTHR10584">
    <property type="entry name" value="SUGAR KINASE"/>
    <property type="match status" value="1"/>
</dbReference>
<comment type="cofactor">
    <cofactor evidence="12">
        <name>Mg(2+)</name>
        <dbReference type="ChEBI" id="CHEBI:18420"/>
    </cofactor>
    <text evidence="12">Requires a divalent cation, most likely magnesium in vivo, as an electrophilic catalyst to aid phosphoryl group transfer. It is the chelate of the metal and the nucleotide that is the actual substrate.</text>
</comment>
<keyword evidence="15" id="KW-1185">Reference proteome</keyword>
<comment type="activity regulation">
    <text evidence="12">Activated by a monovalent cation that binds near, but not in, the active site. The most likely occupant of the site in vivo is potassium. Ion binding induces a conformational change that may alter substrate affinity.</text>
</comment>
<feature type="domain" description="Carbohydrate kinase PfkB" evidence="13">
    <location>
        <begin position="1"/>
        <end position="269"/>
    </location>
</feature>
<comment type="similarity">
    <text evidence="12">Belongs to the carbohydrate kinase PfkB family. Ribokinase subfamily.</text>
</comment>
<dbReference type="SUPFAM" id="SSF53613">
    <property type="entry name" value="Ribokinase-like"/>
    <property type="match status" value="1"/>
</dbReference>
<keyword evidence="12" id="KW-0963">Cytoplasm</keyword>
<keyword evidence="8 12" id="KW-0067">ATP-binding</keyword>
<dbReference type="PRINTS" id="PR00990">
    <property type="entry name" value="RIBOKINASE"/>
</dbReference>
<evidence type="ECO:0000313" key="14">
    <source>
        <dbReference type="EMBL" id="KXO90534.1"/>
    </source>
</evidence>
<comment type="similarity">
    <text evidence="1">Belongs to the carbohydrate kinase pfkB family.</text>
</comment>
<keyword evidence="10 12" id="KW-0630">Potassium</keyword>
<dbReference type="EC" id="2.7.1.15" evidence="2 12"/>
<evidence type="ECO:0000256" key="5">
    <source>
        <dbReference type="ARBA" id="ARBA00022723"/>
    </source>
</evidence>
<evidence type="ECO:0000259" key="13">
    <source>
        <dbReference type="Pfam" id="PF00294"/>
    </source>
</evidence>
<dbReference type="PROSITE" id="PS00584">
    <property type="entry name" value="PFKB_KINASES_2"/>
    <property type="match status" value="1"/>
</dbReference>
<comment type="pathway">
    <text evidence="12">Carbohydrate metabolism; D-ribose degradation; D-ribose 5-phosphate from beta-D-ribopyranose: step 2/2.</text>
</comment>
<dbReference type="HAMAP" id="MF_01987">
    <property type="entry name" value="Ribokinase"/>
    <property type="match status" value="1"/>
</dbReference>
<feature type="binding site" evidence="12">
    <location>
        <position position="261"/>
    </location>
    <ligand>
        <name>K(+)</name>
        <dbReference type="ChEBI" id="CHEBI:29103"/>
    </ligand>
</feature>
<feature type="binding site" evidence="12">
    <location>
        <begin position="11"/>
        <end position="13"/>
    </location>
    <ligand>
        <name>substrate</name>
    </ligand>
</feature>
<dbReference type="InterPro" id="IPR029056">
    <property type="entry name" value="Ribokinase-like"/>
</dbReference>
<name>A0A137YX53_9ACTN</name>
<keyword evidence="11 12" id="KW-0119">Carbohydrate metabolism</keyword>
<keyword evidence="7 12" id="KW-0418">Kinase</keyword>
<evidence type="ECO:0000256" key="7">
    <source>
        <dbReference type="ARBA" id="ARBA00022777"/>
    </source>
</evidence>
<keyword evidence="6 12" id="KW-0547">Nucleotide-binding</keyword>
<protein>
    <recommendedName>
        <fullName evidence="3 12">Ribokinase</fullName>
        <shortName evidence="12">RK</shortName>
        <ecNumber evidence="2 12">2.7.1.15</ecNumber>
    </recommendedName>
</protein>
<feature type="active site" description="Proton acceptor" evidence="12">
    <location>
        <position position="233"/>
    </location>
</feature>
<dbReference type="Gene3D" id="3.40.1190.20">
    <property type="match status" value="1"/>
</dbReference>
<dbReference type="CDD" id="cd01174">
    <property type="entry name" value="ribokinase"/>
    <property type="match status" value="1"/>
</dbReference>
<evidence type="ECO:0000256" key="6">
    <source>
        <dbReference type="ARBA" id="ARBA00022741"/>
    </source>
</evidence>
<organism evidence="14 15">
    <name type="scientific">Tsukamurella pseudospumae</name>
    <dbReference type="NCBI Taxonomy" id="239498"/>
    <lineage>
        <taxon>Bacteria</taxon>
        <taxon>Bacillati</taxon>
        <taxon>Actinomycetota</taxon>
        <taxon>Actinomycetes</taxon>
        <taxon>Mycobacteriales</taxon>
        <taxon>Tsukamurellaceae</taxon>
        <taxon>Tsukamurella</taxon>
    </lineage>
</organism>
<feature type="binding site" evidence="12">
    <location>
        <position position="229"/>
    </location>
    <ligand>
        <name>K(+)</name>
        <dbReference type="ChEBI" id="CHEBI:29103"/>
    </ligand>
</feature>
<dbReference type="Pfam" id="PF00294">
    <property type="entry name" value="PfkB"/>
    <property type="match status" value="1"/>
</dbReference>
<keyword evidence="4 12" id="KW-0808">Transferase</keyword>
<keyword evidence="5 12" id="KW-0479">Metal-binding</keyword>
<feature type="binding site" evidence="12">
    <location>
        <position position="137"/>
    </location>
    <ligand>
        <name>substrate</name>
    </ligand>
</feature>
<feature type="binding site" evidence="12">
    <location>
        <begin position="201"/>
        <end position="206"/>
    </location>
    <ligand>
        <name>ATP</name>
        <dbReference type="ChEBI" id="CHEBI:30616"/>
    </ligand>
</feature>
<evidence type="ECO:0000256" key="8">
    <source>
        <dbReference type="ARBA" id="ARBA00022840"/>
    </source>
</evidence>
<evidence type="ECO:0000256" key="9">
    <source>
        <dbReference type="ARBA" id="ARBA00022842"/>
    </source>
</evidence>
<reference evidence="14 15" key="1">
    <citation type="submission" date="2016-02" db="EMBL/GenBank/DDBJ databases">
        <authorList>
            <person name="Teng J.L."/>
            <person name="Tang Y."/>
            <person name="Huang Y."/>
            <person name="Guo F."/>
            <person name="Wei W."/>
            <person name="Chen J.H."/>
            <person name="Wong S.Y."/>
            <person name="Lau S.K."/>
            <person name="Woo P.C."/>
        </authorList>
    </citation>
    <scope>NUCLEOTIDE SEQUENCE [LARGE SCALE GENOMIC DNA]</scope>
    <source>
        <strain evidence="14 15">JCM 13375</strain>
    </source>
</reference>
<keyword evidence="9 12" id="KW-0460">Magnesium</keyword>
<evidence type="ECO:0000256" key="2">
    <source>
        <dbReference type="ARBA" id="ARBA00012035"/>
    </source>
</evidence>
<evidence type="ECO:0000256" key="1">
    <source>
        <dbReference type="ARBA" id="ARBA00005380"/>
    </source>
</evidence>
<dbReference type="InterPro" id="IPR002139">
    <property type="entry name" value="Ribo/fructo_kinase"/>
</dbReference>
<dbReference type="InterPro" id="IPR011611">
    <property type="entry name" value="PfkB_dom"/>
</dbReference>
<gene>
    <name evidence="12" type="primary">rbsK</name>
    <name evidence="14" type="ORF">AXK61_07930</name>
</gene>
<feature type="binding site" evidence="12">
    <location>
        <begin position="39"/>
        <end position="43"/>
    </location>
    <ligand>
        <name>substrate</name>
    </ligand>
</feature>
<feature type="binding site" evidence="12">
    <location>
        <position position="227"/>
    </location>
    <ligand>
        <name>K(+)</name>
        <dbReference type="ChEBI" id="CHEBI:29103"/>
    </ligand>
</feature>
<feature type="binding site" evidence="12">
    <location>
        <position position="266"/>
    </location>
    <ligand>
        <name>K(+)</name>
        <dbReference type="ChEBI" id="CHEBI:29103"/>
    </ligand>
</feature>
<comment type="caution">
    <text evidence="14">The sequence shown here is derived from an EMBL/GenBank/DDBJ whole genome shotgun (WGS) entry which is preliminary data.</text>
</comment>
<feature type="binding site" evidence="12">
    <location>
        <position position="181"/>
    </location>
    <ligand>
        <name>ATP</name>
        <dbReference type="ChEBI" id="CHEBI:30616"/>
    </ligand>
</feature>
<dbReference type="EMBL" id="LSRE01000048">
    <property type="protein sequence ID" value="KXO90534.1"/>
    <property type="molecule type" value="Genomic_DNA"/>
</dbReference>
<feature type="binding site" evidence="12">
    <location>
        <position position="255"/>
    </location>
    <ligand>
        <name>ATP</name>
        <dbReference type="ChEBI" id="CHEBI:30616"/>
    </ligand>
</feature>
<dbReference type="RefSeq" id="WP_068746787.1">
    <property type="nucleotide sequence ID" value="NZ_LSRE01000048.1"/>
</dbReference>
<feature type="binding site" evidence="12">
    <location>
        <position position="264"/>
    </location>
    <ligand>
        <name>K(+)</name>
        <dbReference type="ChEBI" id="CHEBI:29103"/>
    </ligand>
</feature>
<evidence type="ECO:0000313" key="15">
    <source>
        <dbReference type="Proteomes" id="UP000070409"/>
    </source>
</evidence>
<comment type="catalytic activity">
    <reaction evidence="12">
        <text>D-ribose + ATP = D-ribose 5-phosphate + ADP + H(+)</text>
        <dbReference type="Rhea" id="RHEA:13697"/>
        <dbReference type="ChEBI" id="CHEBI:15378"/>
        <dbReference type="ChEBI" id="CHEBI:30616"/>
        <dbReference type="ChEBI" id="CHEBI:47013"/>
        <dbReference type="ChEBI" id="CHEBI:78346"/>
        <dbReference type="ChEBI" id="CHEBI:456216"/>
        <dbReference type="EC" id="2.7.1.15"/>
    </reaction>
</comment>
<accession>A0A137YX53</accession>
<proteinExistence type="inferred from homology"/>
<dbReference type="InterPro" id="IPR011877">
    <property type="entry name" value="Ribokinase"/>
</dbReference>
<feature type="binding site" evidence="12">
    <location>
        <begin position="232"/>
        <end position="233"/>
    </location>
    <ligand>
        <name>ATP</name>
        <dbReference type="ChEBI" id="CHEBI:30616"/>
    </ligand>
</feature>
<feature type="binding site" evidence="12">
    <location>
        <position position="233"/>
    </location>
    <ligand>
        <name>substrate</name>
    </ligand>
</feature>
<comment type="function">
    <text evidence="12">Catalyzes the phosphorylation of ribose at O-5 in a reaction requiring ATP and magnesium. The resulting D-ribose-5-phosphate can then be used either for sythesis of nucleotides, histidine, and tryptophan, or as a component of the pentose phosphate pathway.</text>
</comment>
<dbReference type="PANTHER" id="PTHR10584:SF166">
    <property type="entry name" value="RIBOKINASE"/>
    <property type="match status" value="1"/>
</dbReference>
<evidence type="ECO:0000256" key="12">
    <source>
        <dbReference type="HAMAP-Rule" id="MF_01987"/>
    </source>
</evidence>
<evidence type="ECO:0000256" key="4">
    <source>
        <dbReference type="ARBA" id="ARBA00022679"/>
    </source>
</evidence>
<comment type="subcellular location">
    <subcellularLocation>
        <location evidence="12">Cytoplasm</location>
    </subcellularLocation>
</comment>
<evidence type="ECO:0000256" key="3">
    <source>
        <dbReference type="ARBA" id="ARBA00016943"/>
    </source>
</evidence>
<dbReference type="Proteomes" id="UP000070409">
    <property type="component" value="Unassembled WGS sequence"/>
</dbReference>
<evidence type="ECO:0000256" key="10">
    <source>
        <dbReference type="ARBA" id="ARBA00022958"/>
    </source>
</evidence>
<sequence>MTSVVVVGSVNLDAVTVCERFPRPGETITGRSVIFGQGGKGANQARSAARAGGATVFVGAVGEDAAAETVLGSLAAAGVDVTRVARVAGSTGFANVTVDASGENHIVVVPGANAQVRIDDGARRAIAAADVLLLQLEIPLETVVEAARAAREAGTVVLLNPSPVQDLPDELVDLLDGVIVNRDEAEALAEVVRRVPQVVTTLGGDGARTSGPDGEIATPGFAVHVVDTTGAGDAFAGALAAGWQLPPAERLHRANAAGALTATGAGASAAPSAAEIDTFLAAQEAAR</sequence>
<dbReference type="InterPro" id="IPR002173">
    <property type="entry name" value="Carboh/pur_kinase_PfkB_CS"/>
</dbReference>
<comment type="subunit">
    <text evidence="12">Homodimer.</text>
</comment>
<evidence type="ECO:0000256" key="11">
    <source>
        <dbReference type="ARBA" id="ARBA00023277"/>
    </source>
</evidence>